<keyword evidence="1" id="KW-0813">Transport</keyword>
<protein>
    <submittedName>
        <fullName evidence="2">Uncharacterized protein</fullName>
    </submittedName>
</protein>
<dbReference type="Proteomes" id="UP000694044">
    <property type="component" value="Unassembled WGS sequence"/>
</dbReference>
<keyword evidence="3" id="KW-1185">Reference proteome</keyword>
<comment type="caution">
    <text evidence="2">The sequence shown here is derived from an EMBL/GenBank/DDBJ whole genome shotgun (WGS) entry which is preliminary data.</text>
</comment>
<organism evidence="2 3">
    <name type="scientific">Phytophthora pseudosyringae</name>
    <dbReference type="NCBI Taxonomy" id="221518"/>
    <lineage>
        <taxon>Eukaryota</taxon>
        <taxon>Sar</taxon>
        <taxon>Stramenopiles</taxon>
        <taxon>Oomycota</taxon>
        <taxon>Peronosporomycetes</taxon>
        <taxon>Peronosporales</taxon>
        <taxon>Peronosporaceae</taxon>
        <taxon>Phytophthora</taxon>
    </lineage>
</organism>
<sequence length="118" mass="12544">MTGKLHDNKQTDIGGEILYSDLKGDEIDLIKLTGLVGQADNHIACVDAVVGYALLRGVSGGERKRVTVGEVLVGGHSLILSAEISTGLDSAATFDIIKSMRTWCKTLLGTPEVVETFE</sequence>
<dbReference type="AlphaFoldDB" id="A0A8T1V803"/>
<dbReference type="PANTHER" id="PTHR19241">
    <property type="entry name" value="ATP-BINDING CASSETTE TRANSPORTER"/>
    <property type="match status" value="1"/>
</dbReference>
<dbReference type="OrthoDB" id="66620at2759"/>
<gene>
    <name evidence="2" type="ORF">PHYPSEUDO_011730</name>
</gene>
<proteinExistence type="predicted"/>
<evidence type="ECO:0000256" key="1">
    <source>
        <dbReference type="ARBA" id="ARBA00022448"/>
    </source>
</evidence>
<evidence type="ECO:0000313" key="3">
    <source>
        <dbReference type="Proteomes" id="UP000694044"/>
    </source>
</evidence>
<name>A0A8T1V803_9STRA</name>
<accession>A0A8T1V803</accession>
<evidence type="ECO:0000313" key="2">
    <source>
        <dbReference type="EMBL" id="KAG7377412.1"/>
    </source>
</evidence>
<reference evidence="2" key="1">
    <citation type="submission" date="2021-02" db="EMBL/GenBank/DDBJ databases">
        <authorList>
            <person name="Palmer J.M."/>
        </authorList>
    </citation>
    <scope>NUCLEOTIDE SEQUENCE</scope>
    <source>
        <strain evidence="2">SCRP734</strain>
    </source>
</reference>
<dbReference type="EMBL" id="JAGDFM010000530">
    <property type="protein sequence ID" value="KAG7377412.1"/>
    <property type="molecule type" value="Genomic_DNA"/>
</dbReference>